<evidence type="ECO:0000313" key="2">
    <source>
        <dbReference type="Proteomes" id="UP000825729"/>
    </source>
</evidence>
<name>A0AAV7F1M1_ARIFI</name>
<sequence>MRKPVRADFRVRGALVQHLSDANPWRGEGKGALLGEVFAGRWVGGDDDAKNELNCWRERRGLPFRCTVPVWTEGKGGDVGDNVVVHSGCDVQKSAALLAPTLQSAKQRGIQSNDG</sequence>
<dbReference type="AlphaFoldDB" id="A0AAV7F1M1"/>
<keyword evidence="2" id="KW-1185">Reference proteome</keyword>
<organism evidence="1 2">
    <name type="scientific">Aristolochia fimbriata</name>
    <name type="common">White veined hardy Dutchman's pipe vine</name>
    <dbReference type="NCBI Taxonomy" id="158543"/>
    <lineage>
        <taxon>Eukaryota</taxon>
        <taxon>Viridiplantae</taxon>
        <taxon>Streptophyta</taxon>
        <taxon>Embryophyta</taxon>
        <taxon>Tracheophyta</taxon>
        <taxon>Spermatophyta</taxon>
        <taxon>Magnoliopsida</taxon>
        <taxon>Magnoliidae</taxon>
        <taxon>Piperales</taxon>
        <taxon>Aristolochiaceae</taxon>
        <taxon>Aristolochia</taxon>
    </lineage>
</organism>
<protein>
    <submittedName>
        <fullName evidence="1">Uncharacterized protein</fullName>
    </submittedName>
</protein>
<comment type="caution">
    <text evidence="1">The sequence shown here is derived from an EMBL/GenBank/DDBJ whole genome shotgun (WGS) entry which is preliminary data.</text>
</comment>
<proteinExistence type="predicted"/>
<gene>
    <name evidence="1" type="ORF">H6P81_007822</name>
</gene>
<dbReference type="EMBL" id="JAINDJ010000003">
    <property type="protein sequence ID" value="KAG9454918.1"/>
    <property type="molecule type" value="Genomic_DNA"/>
</dbReference>
<evidence type="ECO:0000313" key="1">
    <source>
        <dbReference type="EMBL" id="KAG9454918.1"/>
    </source>
</evidence>
<dbReference type="Proteomes" id="UP000825729">
    <property type="component" value="Unassembled WGS sequence"/>
</dbReference>
<accession>A0AAV7F1M1</accession>
<reference evidence="1 2" key="1">
    <citation type="submission" date="2021-07" db="EMBL/GenBank/DDBJ databases">
        <title>The Aristolochia fimbriata genome: insights into angiosperm evolution, floral development and chemical biosynthesis.</title>
        <authorList>
            <person name="Jiao Y."/>
        </authorList>
    </citation>
    <scope>NUCLEOTIDE SEQUENCE [LARGE SCALE GENOMIC DNA]</scope>
    <source>
        <strain evidence="1">IBCAS-2021</strain>
        <tissue evidence="1">Leaf</tissue>
    </source>
</reference>